<proteinExistence type="predicted"/>
<organism evidence="1 2">
    <name type="scientific">Wickerhamomyces anomalus (strain ATCC 58044 / CBS 1984 / NCYC 433 / NRRL Y-366-8)</name>
    <name type="common">Yeast</name>
    <name type="synonym">Hansenula anomala</name>
    <dbReference type="NCBI Taxonomy" id="683960"/>
    <lineage>
        <taxon>Eukaryota</taxon>
        <taxon>Fungi</taxon>
        <taxon>Dikarya</taxon>
        <taxon>Ascomycota</taxon>
        <taxon>Saccharomycotina</taxon>
        <taxon>Saccharomycetes</taxon>
        <taxon>Phaffomycetales</taxon>
        <taxon>Wickerhamomycetaceae</taxon>
        <taxon>Wickerhamomyces</taxon>
    </lineage>
</organism>
<name>A0A1E3P4L9_WICAA</name>
<protein>
    <submittedName>
        <fullName evidence="1">Uncharacterized protein</fullName>
    </submittedName>
</protein>
<dbReference type="AlphaFoldDB" id="A0A1E3P4L9"/>
<reference evidence="1 2" key="1">
    <citation type="journal article" date="2016" name="Proc. Natl. Acad. Sci. U.S.A.">
        <title>Comparative genomics of biotechnologically important yeasts.</title>
        <authorList>
            <person name="Riley R."/>
            <person name="Haridas S."/>
            <person name="Wolfe K.H."/>
            <person name="Lopes M.R."/>
            <person name="Hittinger C.T."/>
            <person name="Goeker M."/>
            <person name="Salamov A.A."/>
            <person name="Wisecaver J.H."/>
            <person name="Long T.M."/>
            <person name="Calvey C.H."/>
            <person name="Aerts A.L."/>
            <person name="Barry K.W."/>
            <person name="Choi C."/>
            <person name="Clum A."/>
            <person name="Coughlan A.Y."/>
            <person name="Deshpande S."/>
            <person name="Douglass A.P."/>
            <person name="Hanson S.J."/>
            <person name="Klenk H.-P."/>
            <person name="LaButti K.M."/>
            <person name="Lapidus A."/>
            <person name="Lindquist E.A."/>
            <person name="Lipzen A.M."/>
            <person name="Meier-Kolthoff J.P."/>
            <person name="Ohm R.A."/>
            <person name="Otillar R.P."/>
            <person name="Pangilinan J.L."/>
            <person name="Peng Y."/>
            <person name="Rokas A."/>
            <person name="Rosa C.A."/>
            <person name="Scheuner C."/>
            <person name="Sibirny A.A."/>
            <person name="Slot J.C."/>
            <person name="Stielow J.B."/>
            <person name="Sun H."/>
            <person name="Kurtzman C.P."/>
            <person name="Blackwell M."/>
            <person name="Grigoriev I.V."/>
            <person name="Jeffries T.W."/>
        </authorList>
    </citation>
    <scope>NUCLEOTIDE SEQUENCE [LARGE SCALE GENOMIC DNA]</scope>
    <source>
        <strain evidence="2">ATCC 58044 / CBS 1984 / NCYC 433 / NRRL Y-366-8</strain>
    </source>
</reference>
<dbReference type="EMBL" id="KV454210">
    <property type="protein sequence ID" value="ODQ60421.1"/>
    <property type="molecule type" value="Genomic_DNA"/>
</dbReference>
<dbReference type="OrthoDB" id="3969899at2759"/>
<dbReference type="Proteomes" id="UP000094112">
    <property type="component" value="Unassembled WGS sequence"/>
</dbReference>
<dbReference type="RefSeq" id="XP_019039628.1">
    <property type="nucleotide sequence ID" value="XM_019184821.1"/>
</dbReference>
<gene>
    <name evidence="1" type="ORF">WICANDRAFT_79020</name>
</gene>
<keyword evidence="2" id="KW-1185">Reference proteome</keyword>
<evidence type="ECO:0000313" key="2">
    <source>
        <dbReference type="Proteomes" id="UP000094112"/>
    </source>
</evidence>
<dbReference type="GeneID" id="30202067"/>
<evidence type="ECO:0000313" key="1">
    <source>
        <dbReference type="EMBL" id="ODQ60421.1"/>
    </source>
</evidence>
<sequence length="113" mass="13333">MLRSQLIRASSINKKIYIKPIRFYASSSPSDYLKWKELKDDDKRDFISKFVESYRSKHKNTKNYYKQLASDMDVHGDIPSVFGLLYNDLIEKSVNNEVTSEFDADFFGLLYKK</sequence>
<accession>A0A1E3P4L9</accession>